<sequence>MGLRYGRDRVVRGLLHFLLGKGISSIAGFLGIVLVIRLLPVDQFASYSVLVALVETLTAVSGLGLAHALLRYVPELYAQHYQQALRRYVGGSVMLRSAVLLLATLVAFLCSNHLAPLIGLGDEIGPFRLFLLLVFVRSTSQFLSQILESTLHQANAQFAFSLSAVTRLAGMLYLSSRHDVRLMEVIWVEVASDALGLAVMLYGVLRMLSQGAEGGAIPDDDAHWLRRHLRQIGRFALAGYAQHLAILPYGGNTNRLVGGRMLADAAMASYGFAQSLYEYVKRYLPAQLLVGLIRPVVVARYAQHRDFADAARMSGKVLQINMLCIGAAFVGLAVGGPEAIKWMSAGKYGTEVAVILLALFIVLLLETQRQQLELLVQTVEIYKVLIPSNVVLAASVLLAVLLLPAWGAVSFPVANIVGLVIANAWVQRRMDAFGFRFRHDWISSAQVLGIIAVATLVGLGLKEPGMSWYLAALLSGVVYSVLGYFICGDMVRDFVSDLTGSGRKLLPPLEPAAAVDRPTIAFGVLSSKQSTAAVEQIAAAVHPHPVYVHHDFSKQPDFAPRGDNITLLEQPVTTAWGDWSLVEATYRLMARALANPAVTHFQLLSESCLPLQDIARFEAYLLKEQPDAMIDILPVSTDQILYSHGWRYLPRTALLRRIGRRASTWVAGNQHAHRDLGSLNLSLALPAANFSGRVAQWVGRSALRLAARSGQRLLDANALQGYAIGAQWFGANRRTVQWLLLARQALPAFTAHYQRCHIPDESYVHTLLHNAVAAGLPLRMAPANHALYWDGNGTGPDLLTDRDYGRLSASGKYFGRKFDLDPATALRRRVLDRAGAAGRVSGAPH</sequence>
<keyword evidence="5" id="KW-0808">Transferase</keyword>
<feature type="transmembrane region" description="Helical" evidence="10">
    <location>
        <begin position="441"/>
        <end position="461"/>
    </location>
</feature>
<dbReference type="GO" id="GO:0016757">
    <property type="term" value="F:glycosyltransferase activity"/>
    <property type="evidence" value="ECO:0007669"/>
    <property type="project" value="UniProtKB-KW"/>
</dbReference>
<dbReference type="PANTHER" id="PTHR30250:SF11">
    <property type="entry name" value="O-ANTIGEN TRANSPORTER-RELATED"/>
    <property type="match status" value="1"/>
</dbReference>
<dbReference type="AlphaFoldDB" id="A0A845HLA2"/>
<feature type="transmembrane region" description="Helical" evidence="10">
    <location>
        <begin position="317"/>
        <end position="336"/>
    </location>
</feature>
<evidence type="ECO:0000256" key="9">
    <source>
        <dbReference type="ARBA" id="ARBA00023180"/>
    </source>
</evidence>
<evidence type="ECO:0000313" key="12">
    <source>
        <dbReference type="Proteomes" id="UP000484875"/>
    </source>
</evidence>
<comment type="subcellular location">
    <subcellularLocation>
        <location evidence="2">Cell membrane</location>
        <topology evidence="2">Multi-pass membrane protein</topology>
    </subcellularLocation>
    <subcellularLocation>
        <location evidence="1">Membrane</location>
        <topology evidence="1">Single-pass type II membrane protein</topology>
    </subcellularLocation>
</comment>
<keyword evidence="7 10" id="KW-1133">Transmembrane helix</keyword>
<feature type="transmembrane region" description="Helical" evidence="10">
    <location>
        <begin position="385"/>
        <end position="403"/>
    </location>
</feature>
<accession>A0A845HLA2</accession>
<reference evidence="11 12" key="1">
    <citation type="submission" date="2019-12" db="EMBL/GenBank/DDBJ databases">
        <title>Novel species isolated from a subtropical stream in China.</title>
        <authorList>
            <person name="Lu H."/>
        </authorList>
    </citation>
    <scope>NUCLEOTIDE SEQUENCE [LARGE SCALE GENOMIC DNA]</scope>
    <source>
        <strain evidence="11 12">FT107W</strain>
    </source>
</reference>
<dbReference type="GO" id="GO:0005886">
    <property type="term" value="C:plasma membrane"/>
    <property type="evidence" value="ECO:0007669"/>
    <property type="project" value="UniProtKB-SubCell"/>
</dbReference>
<keyword evidence="12" id="KW-1185">Reference proteome</keyword>
<comment type="caution">
    <text evidence="11">The sequence shown here is derived from an EMBL/GenBank/DDBJ whole genome shotgun (WGS) entry which is preliminary data.</text>
</comment>
<dbReference type="Pfam" id="PF01943">
    <property type="entry name" value="Polysacc_synt"/>
    <property type="match status" value="1"/>
</dbReference>
<feature type="transmembrane region" description="Helical" evidence="10">
    <location>
        <begin position="45"/>
        <end position="72"/>
    </location>
</feature>
<evidence type="ECO:0000256" key="2">
    <source>
        <dbReference type="ARBA" id="ARBA00004651"/>
    </source>
</evidence>
<dbReference type="InterPro" id="IPR003406">
    <property type="entry name" value="Glyco_trans_14"/>
</dbReference>
<feature type="transmembrane region" description="Helical" evidence="10">
    <location>
        <begin position="93"/>
        <end position="115"/>
    </location>
</feature>
<gene>
    <name evidence="11" type="ORF">GTP81_13000</name>
</gene>
<evidence type="ECO:0000256" key="7">
    <source>
        <dbReference type="ARBA" id="ARBA00022989"/>
    </source>
</evidence>
<keyword evidence="8 10" id="KW-0472">Membrane</keyword>
<dbReference type="RefSeq" id="WP_161090284.1">
    <property type="nucleotide sequence ID" value="NZ_WWCV01000020.1"/>
</dbReference>
<keyword evidence="4" id="KW-0328">Glycosyltransferase</keyword>
<feature type="transmembrane region" description="Helical" evidence="10">
    <location>
        <begin position="14"/>
        <end position="39"/>
    </location>
</feature>
<dbReference type="InterPro" id="IPR050833">
    <property type="entry name" value="Poly_Biosynth_Transport"/>
</dbReference>
<evidence type="ECO:0000256" key="8">
    <source>
        <dbReference type="ARBA" id="ARBA00023136"/>
    </source>
</evidence>
<evidence type="ECO:0000256" key="4">
    <source>
        <dbReference type="ARBA" id="ARBA00022676"/>
    </source>
</evidence>
<protein>
    <submittedName>
        <fullName evidence="11">Oligosaccharide flippase family protein</fullName>
    </submittedName>
</protein>
<evidence type="ECO:0000256" key="6">
    <source>
        <dbReference type="ARBA" id="ARBA00022692"/>
    </source>
</evidence>
<keyword evidence="6 10" id="KW-0812">Transmembrane</keyword>
<dbReference type="Pfam" id="PF02485">
    <property type="entry name" value="Branch"/>
    <property type="match status" value="1"/>
</dbReference>
<feature type="transmembrane region" description="Helical" evidence="10">
    <location>
        <begin position="409"/>
        <end position="426"/>
    </location>
</feature>
<evidence type="ECO:0000313" key="11">
    <source>
        <dbReference type="EMBL" id="MYN17674.1"/>
    </source>
</evidence>
<evidence type="ECO:0000256" key="5">
    <source>
        <dbReference type="ARBA" id="ARBA00022679"/>
    </source>
</evidence>
<evidence type="ECO:0000256" key="10">
    <source>
        <dbReference type="SAM" id="Phobius"/>
    </source>
</evidence>
<feature type="transmembrane region" description="Helical" evidence="10">
    <location>
        <begin position="348"/>
        <end position="365"/>
    </location>
</feature>
<evidence type="ECO:0000256" key="1">
    <source>
        <dbReference type="ARBA" id="ARBA00004606"/>
    </source>
</evidence>
<proteinExistence type="predicted"/>
<name>A0A845HLA2_9BURK</name>
<dbReference type="PANTHER" id="PTHR30250">
    <property type="entry name" value="PST FAMILY PREDICTED COLANIC ACID TRANSPORTER"/>
    <property type="match status" value="1"/>
</dbReference>
<dbReference type="EMBL" id="WWCV01000020">
    <property type="protein sequence ID" value="MYN17674.1"/>
    <property type="molecule type" value="Genomic_DNA"/>
</dbReference>
<dbReference type="InterPro" id="IPR002797">
    <property type="entry name" value="Polysacc_synth"/>
</dbReference>
<feature type="transmembrane region" description="Helical" evidence="10">
    <location>
        <begin position="467"/>
        <end position="487"/>
    </location>
</feature>
<evidence type="ECO:0000256" key="3">
    <source>
        <dbReference type="ARBA" id="ARBA00022475"/>
    </source>
</evidence>
<keyword evidence="9" id="KW-0325">Glycoprotein</keyword>
<keyword evidence="3" id="KW-1003">Cell membrane</keyword>
<organism evidence="11 12">
    <name type="scientific">Duganella vulcania</name>
    <dbReference type="NCBI Taxonomy" id="2692166"/>
    <lineage>
        <taxon>Bacteria</taxon>
        <taxon>Pseudomonadati</taxon>
        <taxon>Pseudomonadota</taxon>
        <taxon>Betaproteobacteria</taxon>
        <taxon>Burkholderiales</taxon>
        <taxon>Oxalobacteraceae</taxon>
        <taxon>Telluria group</taxon>
        <taxon>Duganella</taxon>
    </lineage>
</organism>
<dbReference type="Proteomes" id="UP000484875">
    <property type="component" value="Unassembled WGS sequence"/>
</dbReference>